<proteinExistence type="predicted"/>
<gene>
    <name evidence="11" type="ORF">NIES37_17710</name>
</gene>
<organism evidence="11 12">
    <name type="scientific">Tolypothrix tenuis PCC 7101</name>
    <dbReference type="NCBI Taxonomy" id="231146"/>
    <lineage>
        <taxon>Bacteria</taxon>
        <taxon>Bacillati</taxon>
        <taxon>Cyanobacteriota</taxon>
        <taxon>Cyanophyceae</taxon>
        <taxon>Nostocales</taxon>
        <taxon>Tolypothrichaceae</taxon>
        <taxon>Tolypothrix</taxon>
    </lineage>
</organism>
<feature type="region of interest" description="Disordered" evidence="9">
    <location>
        <begin position="282"/>
        <end position="303"/>
    </location>
</feature>
<feature type="compositionally biased region" description="Polar residues" evidence="9">
    <location>
        <begin position="466"/>
        <end position="486"/>
    </location>
</feature>
<evidence type="ECO:0000256" key="4">
    <source>
        <dbReference type="ARBA" id="ARBA00022741"/>
    </source>
</evidence>
<feature type="region of interest" description="Disordered" evidence="9">
    <location>
        <begin position="608"/>
        <end position="642"/>
    </location>
</feature>
<dbReference type="AlphaFoldDB" id="A0A1Z4MWG8"/>
<dbReference type="EC" id="2.7.11.1" evidence="1"/>
<reference evidence="11 12" key="1">
    <citation type="submission" date="2017-06" db="EMBL/GenBank/DDBJ databases">
        <title>Genome sequencing of cyanobaciteial culture collection at National Institute for Environmental Studies (NIES).</title>
        <authorList>
            <person name="Hirose Y."/>
            <person name="Shimura Y."/>
            <person name="Fujisawa T."/>
            <person name="Nakamura Y."/>
            <person name="Kawachi M."/>
        </authorList>
    </citation>
    <scope>NUCLEOTIDE SEQUENCE [LARGE SCALE GENOMIC DNA]</scope>
    <source>
        <strain evidence="11 12">NIES-37</strain>
    </source>
</reference>
<evidence type="ECO:0000256" key="1">
    <source>
        <dbReference type="ARBA" id="ARBA00012513"/>
    </source>
</evidence>
<dbReference type="PANTHER" id="PTHR24363:SF0">
    <property type="entry name" value="SERINE_THREONINE KINASE LIKE DOMAIN CONTAINING 1"/>
    <property type="match status" value="1"/>
</dbReference>
<dbReference type="Pfam" id="PF08239">
    <property type="entry name" value="SH3_3"/>
    <property type="match status" value="1"/>
</dbReference>
<evidence type="ECO:0000313" key="12">
    <source>
        <dbReference type="Proteomes" id="UP000218785"/>
    </source>
</evidence>
<dbReference type="PROSITE" id="PS50011">
    <property type="entry name" value="PROTEIN_KINASE_DOM"/>
    <property type="match status" value="1"/>
</dbReference>
<accession>A0A1Z4MWG8</accession>
<keyword evidence="2 11" id="KW-0723">Serine/threonine-protein kinase</keyword>
<keyword evidence="5 11" id="KW-0418">Kinase</keyword>
<evidence type="ECO:0000256" key="6">
    <source>
        <dbReference type="ARBA" id="ARBA00022840"/>
    </source>
</evidence>
<keyword evidence="6" id="KW-0067">ATP-binding</keyword>
<dbReference type="Proteomes" id="UP000218785">
    <property type="component" value="Chromosome"/>
</dbReference>
<dbReference type="Pfam" id="PF00069">
    <property type="entry name" value="Pkinase"/>
    <property type="match status" value="1"/>
</dbReference>
<evidence type="ECO:0000256" key="9">
    <source>
        <dbReference type="SAM" id="MobiDB-lite"/>
    </source>
</evidence>
<dbReference type="Gene3D" id="2.30.30.40">
    <property type="entry name" value="SH3 Domains"/>
    <property type="match status" value="1"/>
</dbReference>
<feature type="compositionally biased region" description="Low complexity" evidence="9">
    <location>
        <begin position="627"/>
        <end position="642"/>
    </location>
</feature>
<keyword evidence="4" id="KW-0547">Nucleotide-binding</keyword>
<feature type="domain" description="Protein kinase" evidence="10">
    <location>
        <begin position="10"/>
        <end position="276"/>
    </location>
</feature>
<dbReference type="RefSeq" id="WP_096574817.1">
    <property type="nucleotide sequence ID" value="NZ_CAWNJS010000001.1"/>
</dbReference>
<comment type="catalytic activity">
    <reaction evidence="7">
        <text>L-threonyl-[protein] + ATP = O-phospho-L-threonyl-[protein] + ADP + H(+)</text>
        <dbReference type="Rhea" id="RHEA:46608"/>
        <dbReference type="Rhea" id="RHEA-COMP:11060"/>
        <dbReference type="Rhea" id="RHEA-COMP:11605"/>
        <dbReference type="ChEBI" id="CHEBI:15378"/>
        <dbReference type="ChEBI" id="CHEBI:30013"/>
        <dbReference type="ChEBI" id="CHEBI:30616"/>
        <dbReference type="ChEBI" id="CHEBI:61977"/>
        <dbReference type="ChEBI" id="CHEBI:456216"/>
        <dbReference type="EC" id="2.7.11.1"/>
    </reaction>
</comment>
<evidence type="ECO:0000256" key="8">
    <source>
        <dbReference type="ARBA" id="ARBA00048679"/>
    </source>
</evidence>
<evidence type="ECO:0000256" key="3">
    <source>
        <dbReference type="ARBA" id="ARBA00022679"/>
    </source>
</evidence>
<comment type="catalytic activity">
    <reaction evidence="8">
        <text>L-seryl-[protein] + ATP = O-phospho-L-seryl-[protein] + ADP + H(+)</text>
        <dbReference type="Rhea" id="RHEA:17989"/>
        <dbReference type="Rhea" id="RHEA-COMP:9863"/>
        <dbReference type="Rhea" id="RHEA-COMP:11604"/>
        <dbReference type="ChEBI" id="CHEBI:15378"/>
        <dbReference type="ChEBI" id="CHEBI:29999"/>
        <dbReference type="ChEBI" id="CHEBI:30616"/>
        <dbReference type="ChEBI" id="CHEBI:83421"/>
        <dbReference type="ChEBI" id="CHEBI:456216"/>
        <dbReference type="EC" id="2.7.11.1"/>
    </reaction>
</comment>
<protein>
    <recommendedName>
        <fullName evidence="1">non-specific serine/threonine protein kinase</fullName>
        <ecNumber evidence="1">2.7.11.1</ecNumber>
    </recommendedName>
</protein>
<dbReference type="InterPro" id="IPR003646">
    <property type="entry name" value="SH3-like_bac-type"/>
</dbReference>
<name>A0A1Z4MWG8_9CYAN</name>
<evidence type="ECO:0000256" key="2">
    <source>
        <dbReference type="ARBA" id="ARBA00022527"/>
    </source>
</evidence>
<dbReference type="GO" id="GO:0005524">
    <property type="term" value="F:ATP binding"/>
    <property type="evidence" value="ECO:0007669"/>
    <property type="project" value="UniProtKB-KW"/>
</dbReference>
<feature type="region of interest" description="Disordered" evidence="9">
    <location>
        <begin position="456"/>
        <end position="502"/>
    </location>
</feature>
<feature type="compositionally biased region" description="Polar residues" evidence="9">
    <location>
        <begin position="283"/>
        <end position="303"/>
    </location>
</feature>
<dbReference type="SMART" id="SM00220">
    <property type="entry name" value="S_TKc"/>
    <property type="match status" value="1"/>
</dbReference>
<dbReference type="KEGG" id="ttq:NIES37_17710"/>
<evidence type="ECO:0000259" key="10">
    <source>
        <dbReference type="PROSITE" id="PS50011"/>
    </source>
</evidence>
<dbReference type="InterPro" id="IPR000719">
    <property type="entry name" value="Prot_kinase_dom"/>
</dbReference>
<dbReference type="SUPFAM" id="SSF56112">
    <property type="entry name" value="Protein kinase-like (PK-like)"/>
    <property type="match status" value="1"/>
</dbReference>
<dbReference type="Gene3D" id="3.30.200.20">
    <property type="entry name" value="Phosphorylase Kinase, domain 1"/>
    <property type="match status" value="1"/>
</dbReference>
<dbReference type="GO" id="GO:0004674">
    <property type="term" value="F:protein serine/threonine kinase activity"/>
    <property type="evidence" value="ECO:0007669"/>
    <property type="project" value="UniProtKB-KW"/>
</dbReference>
<feature type="compositionally biased region" description="Basic and acidic residues" evidence="9">
    <location>
        <begin position="612"/>
        <end position="626"/>
    </location>
</feature>
<dbReference type="CDD" id="cd14014">
    <property type="entry name" value="STKc_PknB_like"/>
    <property type="match status" value="1"/>
</dbReference>
<dbReference type="InterPro" id="IPR011009">
    <property type="entry name" value="Kinase-like_dom_sf"/>
</dbReference>
<keyword evidence="12" id="KW-1185">Reference proteome</keyword>
<dbReference type="PANTHER" id="PTHR24363">
    <property type="entry name" value="SERINE/THREONINE PROTEIN KINASE"/>
    <property type="match status" value="1"/>
</dbReference>
<evidence type="ECO:0000256" key="7">
    <source>
        <dbReference type="ARBA" id="ARBA00047899"/>
    </source>
</evidence>
<sequence length="642" mass="70427">MIGKLLDHRYQVIAVLATGGFGQTYIAQDTRRPGNPICVVKHLKPASSDPKVFETAKRLFNSEAETLEILGKHDQIPRLLAYFDENQEFYLVQEFIEGNTLSEELLPDQRWGEDRVMQLLQEVLGILEFVHSQGVIHRDIKPDNIIRRASDNKLVLVDFGAVKQLRTNLVTPGGQPTATVVIGTPGYMPTEQGQGKPRPNSDIYSLGIIAIQALTGLAANALQEDPNTGEIIWQHSVSVNPQLAAVLNKMVRYHFKDRYQSAAEALQACRALTPAVAVASQVKPRQNSSYPQSKTTSQVSPQQTVAVAPANKAVGKPARQDGSKPDPLPLIIGLLLAGGAAALVTNVYPSVKNFAAHLTGNDTTAENKCLAIVVSNSNIRSEPRAITSDSIVQTVKRDTKFEVTGNRTKQGWVEVKANSGRTAWAHSDVIANNEQWVSCLRDRGIAINTVDDNKLIASRPLPKPKPQSSGVTTTSHSESDPFSSKPFTDDSEKSEPSQNDADTAKVLEQAKKKYDSGDLTGAIALLKSVPQTASSGFKETAAMIAQWQQDWAKADALFNDINTALAQGQWDKVLDYQKHPEKLPNIKYWQDKLEPVFKQAAENIAKQGLSQFEKKDNNNLPKKEKTNNINNSPIGENNRNNL</sequence>
<dbReference type="Gene3D" id="1.10.510.10">
    <property type="entry name" value="Transferase(Phosphotransferase) domain 1"/>
    <property type="match status" value="1"/>
</dbReference>
<evidence type="ECO:0000313" key="11">
    <source>
        <dbReference type="EMBL" id="BAY97826.1"/>
    </source>
</evidence>
<evidence type="ECO:0000256" key="5">
    <source>
        <dbReference type="ARBA" id="ARBA00022777"/>
    </source>
</evidence>
<keyword evidence="3" id="KW-0808">Transferase</keyword>
<dbReference type="EMBL" id="AP018248">
    <property type="protein sequence ID" value="BAY97826.1"/>
    <property type="molecule type" value="Genomic_DNA"/>
</dbReference>